<dbReference type="AlphaFoldDB" id="A0AAD4IV30"/>
<dbReference type="EMBL" id="SDAM02001956">
    <property type="protein sequence ID" value="KAH6821718.1"/>
    <property type="molecule type" value="Genomic_DNA"/>
</dbReference>
<reference evidence="1 2" key="1">
    <citation type="journal article" date="2021" name="Nat. Commun.">
        <title>Incipient diploidization of the medicinal plant Perilla within 10,000 years.</title>
        <authorList>
            <person name="Zhang Y."/>
            <person name="Shen Q."/>
            <person name="Leng L."/>
            <person name="Zhang D."/>
            <person name="Chen S."/>
            <person name="Shi Y."/>
            <person name="Ning Z."/>
            <person name="Chen S."/>
        </authorList>
    </citation>
    <scope>NUCLEOTIDE SEQUENCE [LARGE SCALE GENOMIC DNA]</scope>
    <source>
        <strain evidence="2">cv. PC099</strain>
    </source>
</reference>
<protein>
    <submittedName>
        <fullName evidence="1">Uncharacterized protein</fullName>
    </submittedName>
</protein>
<name>A0AAD4IV30_PERFH</name>
<gene>
    <name evidence="1" type="ORF">C2S53_015475</name>
</gene>
<proteinExistence type="predicted"/>
<accession>A0AAD4IV30</accession>
<dbReference type="Proteomes" id="UP001190926">
    <property type="component" value="Unassembled WGS sequence"/>
</dbReference>
<sequence length="144" mass="16290">MRIRQEQKSTLHYSTLLSSNSCKRNGAELRCFAVLREKAEGEIRNAQVRNDDPEFAGFCKCTTKMGIMDHHPDAYLTFCPPVIIGYNLEKKVGRADQNTFLPGCYCAANYVHFLSPFTAAGDVCTPTLFQEVVLYSIRSKYLVH</sequence>
<evidence type="ECO:0000313" key="1">
    <source>
        <dbReference type="EMBL" id="KAH6821718.1"/>
    </source>
</evidence>
<evidence type="ECO:0000313" key="2">
    <source>
        <dbReference type="Proteomes" id="UP001190926"/>
    </source>
</evidence>
<organism evidence="1 2">
    <name type="scientific">Perilla frutescens var. hirtella</name>
    <name type="common">Perilla citriodora</name>
    <name type="synonym">Perilla setoyensis</name>
    <dbReference type="NCBI Taxonomy" id="608512"/>
    <lineage>
        <taxon>Eukaryota</taxon>
        <taxon>Viridiplantae</taxon>
        <taxon>Streptophyta</taxon>
        <taxon>Embryophyta</taxon>
        <taxon>Tracheophyta</taxon>
        <taxon>Spermatophyta</taxon>
        <taxon>Magnoliopsida</taxon>
        <taxon>eudicotyledons</taxon>
        <taxon>Gunneridae</taxon>
        <taxon>Pentapetalae</taxon>
        <taxon>asterids</taxon>
        <taxon>lamiids</taxon>
        <taxon>Lamiales</taxon>
        <taxon>Lamiaceae</taxon>
        <taxon>Nepetoideae</taxon>
        <taxon>Elsholtzieae</taxon>
        <taxon>Perilla</taxon>
    </lineage>
</organism>
<comment type="caution">
    <text evidence="1">The sequence shown here is derived from an EMBL/GenBank/DDBJ whole genome shotgun (WGS) entry which is preliminary data.</text>
</comment>
<keyword evidence="2" id="KW-1185">Reference proteome</keyword>